<keyword evidence="4 7" id="KW-0812">Transmembrane</keyword>
<comment type="caution">
    <text evidence="9">The sequence shown here is derived from an EMBL/GenBank/DDBJ whole genome shotgun (WGS) entry which is preliminary data.</text>
</comment>
<keyword evidence="6 7" id="KW-0472">Membrane</keyword>
<keyword evidence="3" id="KW-1003">Cell membrane</keyword>
<protein>
    <submittedName>
        <fullName evidence="9">Carbohydrate ABC transporter permease</fullName>
    </submittedName>
</protein>
<feature type="transmembrane region" description="Helical" evidence="7">
    <location>
        <begin position="16"/>
        <end position="38"/>
    </location>
</feature>
<dbReference type="Proteomes" id="UP000818266">
    <property type="component" value="Unassembled WGS sequence"/>
</dbReference>
<feature type="domain" description="ABC transmembrane type-1" evidence="8">
    <location>
        <begin position="73"/>
        <end position="265"/>
    </location>
</feature>
<feature type="transmembrane region" description="Helical" evidence="7">
    <location>
        <begin position="76"/>
        <end position="96"/>
    </location>
</feature>
<name>A0A9E5JKU2_9MICO</name>
<comment type="similarity">
    <text evidence="7">Belongs to the binding-protein-dependent transport system permease family.</text>
</comment>
<evidence type="ECO:0000256" key="2">
    <source>
        <dbReference type="ARBA" id="ARBA00022448"/>
    </source>
</evidence>
<dbReference type="GO" id="GO:0055085">
    <property type="term" value="P:transmembrane transport"/>
    <property type="evidence" value="ECO:0007669"/>
    <property type="project" value="InterPro"/>
</dbReference>
<dbReference type="GO" id="GO:0005886">
    <property type="term" value="C:plasma membrane"/>
    <property type="evidence" value="ECO:0007669"/>
    <property type="project" value="UniProtKB-SubCell"/>
</dbReference>
<evidence type="ECO:0000313" key="10">
    <source>
        <dbReference type="Proteomes" id="UP000818266"/>
    </source>
</evidence>
<dbReference type="PANTHER" id="PTHR32243">
    <property type="entry name" value="MALTOSE TRANSPORT SYSTEM PERMEASE-RELATED"/>
    <property type="match status" value="1"/>
</dbReference>
<feature type="transmembrane region" description="Helical" evidence="7">
    <location>
        <begin position="108"/>
        <end position="128"/>
    </location>
</feature>
<feature type="transmembrane region" description="Helical" evidence="7">
    <location>
        <begin position="197"/>
        <end position="221"/>
    </location>
</feature>
<dbReference type="InterPro" id="IPR050901">
    <property type="entry name" value="BP-dep_ABC_trans_perm"/>
</dbReference>
<keyword evidence="2 7" id="KW-0813">Transport</keyword>
<dbReference type="PROSITE" id="PS50928">
    <property type="entry name" value="ABC_TM1"/>
    <property type="match status" value="1"/>
</dbReference>
<dbReference type="AlphaFoldDB" id="A0A9E5JKU2"/>
<feature type="transmembrane region" description="Helical" evidence="7">
    <location>
        <begin position="241"/>
        <end position="265"/>
    </location>
</feature>
<dbReference type="RefSeq" id="WP_152583066.1">
    <property type="nucleotide sequence ID" value="NZ_VIKT02000004.1"/>
</dbReference>
<dbReference type="Pfam" id="PF00528">
    <property type="entry name" value="BPD_transp_1"/>
    <property type="match status" value="1"/>
</dbReference>
<dbReference type="Gene3D" id="1.10.3720.10">
    <property type="entry name" value="MetI-like"/>
    <property type="match status" value="1"/>
</dbReference>
<keyword evidence="10" id="KW-1185">Reference proteome</keyword>
<keyword evidence="5 7" id="KW-1133">Transmembrane helix</keyword>
<reference evidence="9 10" key="1">
    <citation type="submission" date="2020-03" db="EMBL/GenBank/DDBJ databases">
        <title>Chryseoglobus sp. isolated from a deep-sea seamount.</title>
        <authorList>
            <person name="Zhang D.-C."/>
        </authorList>
    </citation>
    <scope>NUCLEOTIDE SEQUENCE [LARGE SCALE GENOMIC DNA]</scope>
    <source>
        <strain evidence="9 10">KN1116</strain>
    </source>
</reference>
<evidence type="ECO:0000256" key="5">
    <source>
        <dbReference type="ARBA" id="ARBA00022989"/>
    </source>
</evidence>
<dbReference type="CDD" id="cd06261">
    <property type="entry name" value="TM_PBP2"/>
    <property type="match status" value="1"/>
</dbReference>
<evidence type="ECO:0000256" key="1">
    <source>
        <dbReference type="ARBA" id="ARBA00004651"/>
    </source>
</evidence>
<organism evidence="9 10">
    <name type="scientific">Microcella pacifica</name>
    <dbReference type="NCBI Taxonomy" id="2591847"/>
    <lineage>
        <taxon>Bacteria</taxon>
        <taxon>Bacillati</taxon>
        <taxon>Actinomycetota</taxon>
        <taxon>Actinomycetes</taxon>
        <taxon>Micrococcales</taxon>
        <taxon>Microbacteriaceae</taxon>
        <taxon>Microcella</taxon>
    </lineage>
</organism>
<dbReference type="PANTHER" id="PTHR32243:SF18">
    <property type="entry name" value="INNER MEMBRANE ABC TRANSPORTER PERMEASE PROTEIN YCJP"/>
    <property type="match status" value="1"/>
</dbReference>
<proteinExistence type="inferred from homology"/>
<dbReference type="OrthoDB" id="3228189at2"/>
<evidence type="ECO:0000259" key="8">
    <source>
        <dbReference type="PROSITE" id="PS50928"/>
    </source>
</evidence>
<evidence type="ECO:0000256" key="3">
    <source>
        <dbReference type="ARBA" id="ARBA00022475"/>
    </source>
</evidence>
<dbReference type="SUPFAM" id="SSF161098">
    <property type="entry name" value="MetI-like"/>
    <property type="match status" value="1"/>
</dbReference>
<accession>A0A9E5JKU2</accession>
<evidence type="ECO:0000256" key="6">
    <source>
        <dbReference type="ARBA" id="ARBA00023136"/>
    </source>
</evidence>
<gene>
    <name evidence="9" type="ORF">FK219_003605</name>
</gene>
<feature type="transmembrane region" description="Helical" evidence="7">
    <location>
        <begin position="140"/>
        <end position="160"/>
    </location>
</feature>
<evidence type="ECO:0000256" key="7">
    <source>
        <dbReference type="RuleBase" id="RU363032"/>
    </source>
</evidence>
<comment type="subcellular location">
    <subcellularLocation>
        <location evidence="1 7">Cell membrane</location>
        <topology evidence="1 7">Multi-pass membrane protein</topology>
    </subcellularLocation>
</comment>
<dbReference type="InterPro" id="IPR035906">
    <property type="entry name" value="MetI-like_sf"/>
</dbReference>
<sequence length="281" mass="30871">MTLPSLAAPRPRLHAVFANVTLAIITLLFLLPLIWLVLASLDPGATLSLRAPERIALDNFVEIGTWELTFRPMMNGLIISGLASLLVVVLSALAAYPLSRYTMRYGDHFLYTVLFLSALPVTAIMIPVYTMFVRLRLVDSFLGCILFLAASSLPFAIWMMKNFMDGIPIEFEEAAWLDGASSLRTLRTIVLPLMTPGLAAVSIFQFILMWGNFFVPFILLLDPAKLPMAVTLYQFFGSFGVVNYGNLAAYAAVYSAPVIVLYLVVSRVFNGAFRLSGGAKG</sequence>
<dbReference type="EMBL" id="VIKT02000004">
    <property type="protein sequence ID" value="NHF62335.1"/>
    <property type="molecule type" value="Genomic_DNA"/>
</dbReference>
<dbReference type="InterPro" id="IPR000515">
    <property type="entry name" value="MetI-like"/>
</dbReference>
<evidence type="ECO:0000256" key="4">
    <source>
        <dbReference type="ARBA" id="ARBA00022692"/>
    </source>
</evidence>
<evidence type="ECO:0000313" key="9">
    <source>
        <dbReference type="EMBL" id="NHF62335.1"/>
    </source>
</evidence>